<dbReference type="EMBL" id="CAJNON010000015">
    <property type="protein sequence ID" value="CAF0780220.1"/>
    <property type="molecule type" value="Genomic_DNA"/>
</dbReference>
<dbReference type="Proteomes" id="UP000663881">
    <property type="component" value="Unassembled WGS sequence"/>
</dbReference>
<name>A0A813RBJ3_9BILA</name>
<dbReference type="Pfam" id="PF13847">
    <property type="entry name" value="Methyltransf_31"/>
    <property type="match status" value="1"/>
</dbReference>
<organism evidence="2 4">
    <name type="scientific">Adineta steineri</name>
    <dbReference type="NCBI Taxonomy" id="433720"/>
    <lineage>
        <taxon>Eukaryota</taxon>
        <taxon>Metazoa</taxon>
        <taxon>Spiralia</taxon>
        <taxon>Gnathifera</taxon>
        <taxon>Rotifera</taxon>
        <taxon>Eurotatoria</taxon>
        <taxon>Bdelloidea</taxon>
        <taxon>Adinetida</taxon>
        <taxon>Adinetidae</taxon>
        <taxon>Adineta</taxon>
    </lineage>
</organism>
<dbReference type="GO" id="GO:0008757">
    <property type="term" value="F:S-adenosylmethionine-dependent methyltransferase activity"/>
    <property type="evidence" value="ECO:0007669"/>
    <property type="project" value="InterPro"/>
</dbReference>
<dbReference type="Proteomes" id="UP000663891">
    <property type="component" value="Unassembled WGS sequence"/>
</dbReference>
<comment type="caution">
    <text evidence="2">The sequence shown here is derived from an EMBL/GenBank/DDBJ whole genome shotgun (WGS) entry which is preliminary data.</text>
</comment>
<dbReference type="PANTHER" id="PTHR43591:SF24">
    <property type="entry name" value="2-METHOXY-6-POLYPRENYL-1,4-BENZOQUINOL METHYLASE, MITOCHONDRIAL"/>
    <property type="match status" value="1"/>
</dbReference>
<sequence>MSSTNEKCASQEVSNVNQSSPNLKDLYRIFNDNNDISTDSTTIYNYLAEQFPYPEWTVMNYGFLSKGTDIKKVEVTNFDHDNPAVYCIRLYAAIIDDIVLKNLDVLEVGCGRGGGCAWTASTLEPKSLLGVDYSESGIKICQKIHSDISNLRFEHGNAEQLPCSNDSFDVVLNVESSHCYTSMERFLNEVYRVLKPGGYFLWADFRDSGRENVLLEQFKKSRLEMIEQIDIIENVNLALAKTRDDKLGFLKQFHAFIL</sequence>
<dbReference type="PANTHER" id="PTHR43591">
    <property type="entry name" value="METHYLTRANSFERASE"/>
    <property type="match status" value="1"/>
</dbReference>
<dbReference type="Gene3D" id="3.40.50.150">
    <property type="entry name" value="Vaccinia Virus protein VP39"/>
    <property type="match status" value="1"/>
</dbReference>
<protein>
    <recommendedName>
        <fullName evidence="1">Methyltransferase domain-containing protein</fullName>
    </recommendedName>
</protein>
<evidence type="ECO:0000313" key="3">
    <source>
        <dbReference type="EMBL" id="CAF4033075.1"/>
    </source>
</evidence>
<accession>A0A813RBJ3</accession>
<dbReference type="CDD" id="cd02440">
    <property type="entry name" value="AdoMet_MTases"/>
    <property type="match status" value="1"/>
</dbReference>
<reference evidence="2" key="1">
    <citation type="submission" date="2021-02" db="EMBL/GenBank/DDBJ databases">
        <authorList>
            <person name="Nowell W R."/>
        </authorList>
    </citation>
    <scope>NUCLEOTIDE SEQUENCE</scope>
</reference>
<gene>
    <name evidence="3" type="ORF">OKA104_LOCUS31694</name>
    <name evidence="2" type="ORF">VCS650_LOCUS2883</name>
</gene>
<dbReference type="InterPro" id="IPR029063">
    <property type="entry name" value="SAM-dependent_MTases_sf"/>
</dbReference>
<dbReference type="AlphaFoldDB" id="A0A813RBJ3"/>
<dbReference type="OrthoDB" id="506498at2759"/>
<proteinExistence type="predicted"/>
<dbReference type="EMBL" id="CAJOAY010003651">
    <property type="protein sequence ID" value="CAF4033075.1"/>
    <property type="molecule type" value="Genomic_DNA"/>
</dbReference>
<feature type="domain" description="Methyltransferase" evidence="1">
    <location>
        <begin position="101"/>
        <end position="222"/>
    </location>
</feature>
<dbReference type="SUPFAM" id="SSF53335">
    <property type="entry name" value="S-adenosyl-L-methionine-dependent methyltransferases"/>
    <property type="match status" value="1"/>
</dbReference>
<evidence type="ECO:0000313" key="4">
    <source>
        <dbReference type="Proteomes" id="UP000663891"/>
    </source>
</evidence>
<dbReference type="InterPro" id="IPR025714">
    <property type="entry name" value="Methyltranfer_dom"/>
</dbReference>
<evidence type="ECO:0000259" key="1">
    <source>
        <dbReference type="Pfam" id="PF13847"/>
    </source>
</evidence>
<evidence type="ECO:0000313" key="2">
    <source>
        <dbReference type="EMBL" id="CAF0780220.1"/>
    </source>
</evidence>